<dbReference type="GO" id="GO:0016887">
    <property type="term" value="F:ATP hydrolysis activity"/>
    <property type="evidence" value="ECO:0007669"/>
    <property type="project" value="InterPro"/>
</dbReference>
<dbReference type="KEGG" id="asip:AQUSIP_25170"/>
<dbReference type="InterPro" id="IPR027417">
    <property type="entry name" value="P-loop_NTPase"/>
</dbReference>
<keyword evidence="3" id="KW-0131">Cell cycle</keyword>
<dbReference type="GO" id="GO:0005737">
    <property type="term" value="C:cytoplasm"/>
    <property type="evidence" value="ECO:0007669"/>
    <property type="project" value="TreeGrafter"/>
</dbReference>
<dbReference type="Pfam" id="PF03969">
    <property type="entry name" value="AFG1_ATPase"/>
    <property type="match status" value="1"/>
</dbReference>
<dbReference type="PANTHER" id="PTHR12169:SF6">
    <property type="entry name" value="AFG1-LIKE ATPASE"/>
    <property type="match status" value="1"/>
</dbReference>
<name>A0A5E4PJI2_9COXI</name>
<keyword evidence="4" id="KW-1185">Reference proteome</keyword>
<protein>
    <submittedName>
        <fullName evidence="3">Cell division protein ZapE</fullName>
    </submittedName>
</protein>
<organism evidence="3 4">
    <name type="scientific">Aquicella siphonis</name>
    <dbReference type="NCBI Taxonomy" id="254247"/>
    <lineage>
        <taxon>Bacteria</taxon>
        <taxon>Pseudomonadati</taxon>
        <taxon>Pseudomonadota</taxon>
        <taxon>Gammaproteobacteria</taxon>
        <taxon>Legionellales</taxon>
        <taxon>Coxiellaceae</taxon>
        <taxon>Aquicella</taxon>
    </lineage>
</organism>
<dbReference type="Proteomes" id="UP000324194">
    <property type="component" value="Chromosome 2"/>
</dbReference>
<accession>A0A5E4PJI2</accession>
<keyword evidence="2" id="KW-0067">ATP-binding</keyword>
<evidence type="ECO:0000256" key="1">
    <source>
        <dbReference type="ARBA" id="ARBA00022741"/>
    </source>
</evidence>
<dbReference type="InterPro" id="IPR005654">
    <property type="entry name" value="ATPase_AFG1-like"/>
</dbReference>
<dbReference type="NCBIfam" id="NF040713">
    <property type="entry name" value="ZapE"/>
    <property type="match status" value="1"/>
</dbReference>
<dbReference type="GO" id="GO:0051301">
    <property type="term" value="P:cell division"/>
    <property type="evidence" value="ECO:0007669"/>
    <property type="project" value="UniProtKB-KW"/>
</dbReference>
<sequence length="362" mass="42337">MTPLDYYRDLCSKGLILEDQHQLEVMNDLQLVYLDIVSEHKKQSRISSIIRKSRLVKGLYLWGGVGVGKTFMMDCFYHCIPYHDKKRMHFHQFMQLIHHELKKYQGKKDPLSYIADDLAKNTSLLCFDEFIVTDIADAMLLGRLLKLLFSRRVCLVATSNTMPDDLYKNGLQRKSFLPAISLIKQHTHVVHIPAVMDYRMRSIKRADLFYIPHDRHAVVNMERIFARLARHESVTQEAVIIHDRAIPVIARSHSVIWFDYRAICTPPRSQNDYLDIVRHYSTIMISDIPLIAPEARNQITLFIKMIDIFYDHHVCLICSAAGEPDEIYKHGSLLSEYSRTRSRLLEMQSDAYRNQCMGRRHD</sequence>
<evidence type="ECO:0000313" key="3">
    <source>
        <dbReference type="EMBL" id="VVC77190.1"/>
    </source>
</evidence>
<evidence type="ECO:0000256" key="2">
    <source>
        <dbReference type="ARBA" id="ARBA00022840"/>
    </source>
</evidence>
<dbReference type="GO" id="GO:0032153">
    <property type="term" value="C:cell division site"/>
    <property type="evidence" value="ECO:0007669"/>
    <property type="project" value="TreeGrafter"/>
</dbReference>
<dbReference type="SUPFAM" id="SSF52540">
    <property type="entry name" value="P-loop containing nucleoside triphosphate hydrolases"/>
    <property type="match status" value="1"/>
</dbReference>
<gene>
    <name evidence="3" type="primary">zapE</name>
    <name evidence="3" type="ORF">AQUSIP_25170</name>
</gene>
<keyword evidence="1" id="KW-0547">Nucleotide-binding</keyword>
<evidence type="ECO:0000313" key="4">
    <source>
        <dbReference type="Proteomes" id="UP000324194"/>
    </source>
</evidence>
<dbReference type="Gene3D" id="3.40.50.300">
    <property type="entry name" value="P-loop containing nucleotide triphosphate hydrolases"/>
    <property type="match status" value="1"/>
</dbReference>
<reference evidence="3 4" key="1">
    <citation type="submission" date="2019-08" db="EMBL/GenBank/DDBJ databases">
        <authorList>
            <person name="Guy L."/>
        </authorList>
    </citation>
    <scope>NUCLEOTIDE SEQUENCE [LARGE SCALE GENOMIC DNA]</scope>
    <source>
        <strain evidence="3 4">SGT-108</strain>
    </source>
</reference>
<dbReference type="EMBL" id="LR699120">
    <property type="protein sequence ID" value="VVC77190.1"/>
    <property type="molecule type" value="Genomic_DNA"/>
</dbReference>
<dbReference type="AlphaFoldDB" id="A0A5E4PJI2"/>
<dbReference type="GO" id="GO:0005524">
    <property type="term" value="F:ATP binding"/>
    <property type="evidence" value="ECO:0007669"/>
    <property type="project" value="UniProtKB-KW"/>
</dbReference>
<dbReference type="PANTHER" id="PTHR12169">
    <property type="entry name" value="ATPASE N2B"/>
    <property type="match status" value="1"/>
</dbReference>
<keyword evidence="3" id="KW-0132">Cell division</keyword>
<proteinExistence type="predicted"/>